<comment type="pathway">
    <text evidence="2 9">Amino-acid biosynthesis; L-tryptophan biosynthesis; L-tryptophan from chorismate: step 3/5.</text>
</comment>
<evidence type="ECO:0000256" key="6">
    <source>
        <dbReference type="ARBA" id="ARBA00022822"/>
    </source>
</evidence>
<dbReference type="InterPro" id="IPR044643">
    <property type="entry name" value="TrpF_fam"/>
</dbReference>
<keyword evidence="5 9" id="KW-0028">Amino-acid biosynthesis</keyword>
<dbReference type="UniPathway" id="UPA00035">
    <property type="reaction ID" value="UER00042"/>
</dbReference>
<dbReference type="InterPro" id="IPR001240">
    <property type="entry name" value="PRAI_dom"/>
</dbReference>
<name>A0A2X0WUX2_9GAMM</name>
<keyword evidence="6 9" id="KW-0822">Tryptophan biosynthesis</keyword>
<dbReference type="HAMAP" id="MF_00135">
    <property type="entry name" value="PRAI"/>
    <property type="match status" value="1"/>
</dbReference>
<gene>
    <name evidence="9 11" type="primary">trpF</name>
    <name evidence="11" type="ORF">NCTC13093_01713</name>
</gene>
<evidence type="ECO:0000256" key="4">
    <source>
        <dbReference type="ARBA" id="ARBA00022272"/>
    </source>
</evidence>
<evidence type="ECO:0000256" key="5">
    <source>
        <dbReference type="ARBA" id="ARBA00022605"/>
    </source>
</evidence>
<evidence type="ECO:0000313" key="11">
    <source>
        <dbReference type="EMBL" id="SPT70302.1"/>
    </source>
</evidence>
<sequence>MIKIKFCGLSRLCDIEAVNEMSPEYIGFVFTGKSSRYVSEQKASQLKNLLSRHIKAVGVFVDAEPRYIADLIHAGIIDMVQLHGNEDNAYIDNLRLLTDKPIIKAFEVKTCTDIETVNHSSADYVLLDSGKGSGVLFDWKLIDKVNRSYFLAGGLNVCNVQDAVKNLHPFAVDVSSGIETDGVKDKAKMMEFIRAVRSGK</sequence>
<keyword evidence="8 9" id="KW-0413">Isomerase</keyword>
<evidence type="ECO:0000259" key="10">
    <source>
        <dbReference type="Pfam" id="PF00697"/>
    </source>
</evidence>
<dbReference type="EC" id="5.3.1.24" evidence="3 9"/>
<keyword evidence="12" id="KW-1185">Reference proteome</keyword>
<proteinExistence type="inferred from homology"/>
<comment type="similarity">
    <text evidence="9">Belongs to the TrpF family.</text>
</comment>
<dbReference type="RefSeq" id="WP_113744390.1">
    <property type="nucleotide sequence ID" value="NZ_UAPV01000001.1"/>
</dbReference>
<dbReference type="EMBL" id="UAPV01000001">
    <property type="protein sequence ID" value="SPT70302.1"/>
    <property type="molecule type" value="Genomic_DNA"/>
</dbReference>
<protein>
    <recommendedName>
        <fullName evidence="4 9">N-(5'-phosphoribosyl)anthranilate isomerase</fullName>
        <shortName evidence="9">PRAI</shortName>
        <ecNumber evidence="3 9">5.3.1.24</ecNumber>
    </recommendedName>
</protein>
<dbReference type="Pfam" id="PF00697">
    <property type="entry name" value="PRAI"/>
    <property type="match status" value="1"/>
</dbReference>
<evidence type="ECO:0000256" key="2">
    <source>
        <dbReference type="ARBA" id="ARBA00004664"/>
    </source>
</evidence>
<keyword evidence="7 9" id="KW-0057">Aromatic amino acid biosynthesis</keyword>
<feature type="domain" description="N-(5'phosphoribosyl) anthranilate isomerase (PRAI)" evidence="10">
    <location>
        <begin position="5"/>
        <end position="194"/>
    </location>
</feature>
<dbReference type="Proteomes" id="UP000250086">
    <property type="component" value="Unassembled WGS sequence"/>
</dbReference>
<comment type="catalytic activity">
    <reaction evidence="1 9">
        <text>N-(5-phospho-beta-D-ribosyl)anthranilate = 1-(2-carboxyphenylamino)-1-deoxy-D-ribulose 5-phosphate</text>
        <dbReference type="Rhea" id="RHEA:21540"/>
        <dbReference type="ChEBI" id="CHEBI:18277"/>
        <dbReference type="ChEBI" id="CHEBI:58613"/>
        <dbReference type="EC" id="5.3.1.24"/>
    </reaction>
</comment>
<accession>A0A2X0WUX2</accession>
<dbReference type="Gene3D" id="3.20.20.70">
    <property type="entry name" value="Aldolase class I"/>
    <property type="match status" value="1"/>
</dbReference>
<evidence type="ECO:0000313" key="12">
    <source>
        <dbReference type="Proteomes" id="UP000250086"/>
    </source>
</evidence>
<evidence type="ECO:0000256" key="9">
    <source>
        <dbReference type="HAMAP-Rule" id="MF_00135"/>
    </source>
</evidence>
<evidence type="ECO:0000256" key="7">
    <source>
        <dbReference type="ARBA" id="ARBA00023141"/>
    </source>
</evidence>
<evidence type="ECO:0000256" key="8">
    <source>
        <dbReference type="ARBA" id="ARBA00023235"/>
    </source>
</evidence>
<dbReference type="PANTHER" id="PTHR42894">
    <property type="entry name" value="N-(5'-PHOSPHORIBOSYL)ANTHRANILATE ISOMERASE"/>
    <property type="match status" value="1"/>
</dbReference>
<dbReference type="GO" id="GO:0004640">
    <property type="term" value="F:phosphoribosylanthranilate isomerase activity"/>
    <property type="evidence" value="ECO:0007669"/>
    <property type="project" value="UniProtKB-UniRule"/>
</dbReference>
<dbReference type="SUPFAM" id="SSF51366">
    <property type="entry name" value="Ribulose-phoshate binding barrel"/>
    <property type="match status" value="1"/>
</dbReference>
<organism evidence="11 12">
    <name type="scientific">Anaerobiospirillum thomasii</name>
    <dbReference type="NCBI Taxonomy" id="179995"/>
    <lineage>
        <taxon>Bacteria</taxon>
        <taxon>Pseudomonadati</taxon>
        <taxon>Pseudomonadota</taxon>
        <taxon>Gammaproteobacteria</taxon>
        <taxon>Aeromonadales</taxon>
        <taxon>Succinivibrionaceae</taxon>
        <taxon>Anaerobiospirillum</taxon>
    </lineage>
</organism>
<evidence type="ECO:0000256" key="1">
    <source>
        <dbReference type="ARBA" id="ARBA00001164"/>
    </source>
</evidence>
<reference evidence="11 12" key="1">
    <citation type="submission" date="2018-06" db="EMBL/GenBank/DDBJ databases">
        <authorList>
            <consortium name="Pathogen Informatics"/>
            <person name="Doyle S."/>
        </authorList>
    </citation>
    <scope>NUCLEOTIDE SEQUENCE [LARGE SCALE GENOMIC DNA]</scope>
    <source>
        <strain evidence="11 12">NCTC13093</strain>
    </source>
</reference>
<dbReference type="GO" id="GO:0000162">
    <property type="term" value="P:L-tryptophan biosynthetic process"/>
    <property type="evidence" value="ECO:0007669"/>
    <property type="project" value="UniProtKB-UniRule"/>
</dbReference>
<dbReference type="CDD" id="cd00405">
    <property type="entry name" value="PRAI"/>
    <property type="match status" value="1"/>
</dbReference>
<dbReference type="InterPro" id="IPR011060">
    <property type="entry name" value="RibuloseP-bd_barrel"/>
</dbReference>
<evidence type="ECO:0000256" key="3">
    <source>
        <dbReference type="ARBA" id="ARBA00012572"/>
    </source>
</evidence>
<dbReference type="InterPro" id="IPR013785">
    <property type="entry name" value="Aldolase_TIM"/>
</dbReference>
<dbReference type="PANTHER" id="PTHR42894:SF1">
    <property type="entry name" value="N-(5'-PHOSPHORIBOSYL)ANTHRANILATE ISOMERASE"/>
    <property type="match status" value="1"/>
</dbReference>
<dbReference type="AlphaFoldDB" id="A0A2X0WUX2"/>